<organism evidence="5 6">
    <name type="scientific">Acidovorax soli</name>
    <dbReference type="NCBI Taxonomy" id="592050"/>
    <lineage>
        <taxon>Bacteria</taxon>
        <taxon>Pseudomonadati</taxon>
        <taxon>Pseudomonadota</taxon>
        <taxon>Betaproteobacteria</taxon>
        <taxon>Burkholderiales</taxon>
        <taxon>Comamonadaceae</taxon>
        <taxon>Acidovorax</taxon>
    </lineage>
</organism>
<keyword evidence="2" id="KW-0328">Glycosyltransferase</keyword>
<dbReference type="PANTHER" id="PTHR12526:SF640">
    <property type="entry name" value="COLANIC ACID BIOSYNTHESIS GLYCOSYLTRANSFERASE WCAL-RELATED"/>
    <property type="match status" value="1"/>
</dbReference>
<dbReference type="RefSeq" id="WP_184858173.1">
    <property type="nucleotide sequence ID" value="NZ_JACHLK010000005.1"/>
</dbReference>
<dbReference type="Gene3D" id="3.40.50.2000">
    <property type="entry name" value="Glycogen Phosphorylase B"/>
    <property type="match status" value="2"/>
</dbReference>
<comment type="caution">
    <text evidence="5">The sequence shown here is derived from an EMBL/GenBank/DDBJ whole genome shotgun (WGS) entry which is preliminary data.</text>
</comment>
<evidence type="ECO:0000256" key="3">
    <source>
        <dbReference type="ARBA" id="ARBA00022679"/>
    </source>
</evidence>
<evidence type="ECO:0000256" key="1">
    <source>
        <dbReference type="ARBA" id="ARBA00009481"/>
    </source>
</evidence>
<evidence type="ECO:0000259" key="4">
    <source>
        <dbReference type="Pfam" id="PF13477"/>
    </source>
</evidence>
<evidence type="ECO:0000256" key="2">
    <source>
        <dbReference type="ARBA" id="ARBA00022676"/>
    </source>
</evidence>
<dbReference type="SUPFAM" id="SSF53756">
    <property type="entry name" value="UDP-Glycosyltransferase/glycogen phosphorylase"/>
    <property type="match status" value="1"/>
</dbReference>
<name>A0A7X0PEZ2_9BURK</name>
<sequence length="354" mass="38453">MAEAPTHLCLLGDATSPHIQRWAAEMRARGYRVSLVTAHPAPIEGVEQKVLAPVRRSTDWLLRAGQARRYVQALAPDIVHAHYTTSYGYLGARCGRHPLVMTAWGSDLLVTPHQSALMRWLTGWTLRRADLITGDSESLLDAARSYGPACPVQEIHWGVDLARFAPAPWGAKAGLQIVSLRSWEPNYNIDTIIEAIATLVARHPEAGVQLHLLGGGSMEGALRALVGARGLEQHVLFHGRLDDAGMARVLAQCKISVSVPTSDATSVSVLESMACGLTVVASDLDANRAWLNAGLLVPPRDAAALAHCLEALAADDARMQRHGSENVQRIARDGDRAVQMDRMDQLYRERMGTP</sequence>
<evidence type="ECO:0000313" key="6">
    <source>
        <dbReference type="Proteomes" id="UP000575083"/>
    </source>
</evidence>
<gene>
    <name evidence="5" type="ORF">HNP48_002976</name>
</gene>
<accession>A0A7X0PEZ2</accession>
<proteinExistence type="inferred from homology"/>
<reference evidence="5 6" key="1">
    <citation type="submission" date="2020-08" db="EMBL/GenBank/DDBJ databases">
        <title>Functional genomics of gut bacteria from endangered species of beetles.</title>
        <authorList>
            <person name="Carlos-Shanley C."/>
        </authorList>
    </citation>
    <scope>NUCLEOTIDE SEQUENCE [LARGE SCALE GENOMIC DNA]</scope>
    <source>
        <strain evidence="5 6">S00198</strain>
    </source>
</reference>
<dbReference type="Pfam" id="PF13692">
    <property type="entry name" value="Glyco_trans_1_4"/>
    <property type="match status" value="1"/>
</dbReference>
<keyword evidence="6" id="KW-1185">Reference proteome</keyword>
<feature type="domain" description="Glycosyltransferase subfamily 4-like N-terminal" evidence="4">
    <location>
        <begin position="7"/>
        <end position="135"/>
    </location>
</feature>
<comment type="similarity">
    <text evidence="1">Belongs to the glycosyltransferase group 1 family. Glycosyltransferase 4 subfamily.</text>
</comment>
<protein>
    <submittedName>
        <fullName evidence="5">Glycosyltransferase involved in cell wall biosynthesis</fullName>
    </submittedName>
</protein>
<dbReference type="Pfam" id="PF13477">
    <property type="entry name" value="Glyco_trans_4_2"/>
    <property type="match status" value="1"/>
</dbReference>
<dbReference type="GO" id="GO:0016757">
    <property type="term" value="F:glycosyltransferase activity"/>
    <property type="evidence" value="ECO:0007669"/>
    <property type="project" value="UniProtKB-KW"/>
</dbReference>
<dbReference type="Proteomes" id="UP000575083">
    <property type="component" value="Unassembled WGS sequence"/>
</dbReference>
<dbReference type="AlphaFoldDB" id="A0A7X0PEZ2"/>
<dbReference type="PANTHER" id="PTHR12526">
    <property type="entry name" value="GLYCOSYLTRANSFERASE"/>
    <property type="match status" value="1"/>
</dbReference>
<dbReference type="EMBL" id="JACHLK010000005">
    <property type="protein sequence ID" value="MBB6560302.1"/>
    <property type="molecule type" value="Genomic_DNA"/>
</dbReference>
<evidence type="ECO:0000313" key="5">
    <source>
        <dbReference type="EMBL" id="MBB6560302.1"/>
    </source>
</evidence>
<keyword evidence="3 5" id="KW-0808">Transferase</keyword>
<dbReference type="InterPro" id="IPR028098">
    <property type="entry name" value="Glyco_trans_4-like_N"/>
</dbReference>